<keyword evidence="4 7" id="KW-0805">Transcription regulation</keyword>
<evidence type="ECO:0000256" key="6">
    <source>
        <dbReference type="ARBA" id="ARBA00023163"/>
    </source>
</evidence>
<dbReference type="PANTHER" id="PTHR34701">
    <property type="entry name" value="TRANSCRIPTIONAL REGULATOR MRAZ"/>
    <property type="match status" value="1"/>
</dbReference>
<dbReference type="NCBIfam" id="TIGR00242">
    <property type="entry name" value="division/cell wall cluster transcriptional repressor MraZ"/>
    <property type="match status" value="1"/>
</dbReference>
<keyword evidence="3" id="KW-0677">Repeat</keyword>
<evidence type="ECO:0000256" key="1">
    <source>
        <dbReference type="ARBA" id="ARBA00013860"/>
    </source>
</evidence>
<keyword evidence="6 7" id="KW-0804">Transcription</keyword>
<evidence type="ECO:0000256" key="4">
    <source>
        <dbReference type="ARBA" id="ARBA00023015"/>
    </source>
</evidence>
<gene>
    <name evidence="7 9" type="primary">mraZ</name>
    <name evidence="9" type="ORF">L0U88_15560</name>
</gene>
<dbReference type="Pfam" id="PF02381">
    <property type="entry name" value="MraZ"/>
    <property type="match status" value="2"/>
</dbReference>
<dbReference type="InterPro" id="IPR007159">
    <property type="entry name" value="SpoVT-AbrB_dom"/>
</dbReference>
<keyword evidence="10" id="KW-1185">Reference proteome</keyword>
<comment type="subcellular location">
    <subcellularLocation>
        <location evidence="7">Cytoplasm</location>
        <location evidence="7">Nucleoid</location>
    </subcellularLocation>
</comment>
<evidence type="ECO:0000259" key="8">
    <source>
        <dbReference type="PROSITE" id="PS51740"/>
    </source>
</evidence>
<feature type="domain" description="SpoVT-AbrB" evidence="8">
    <location>
        <begin position="81"/>
        <end position="124"/>
    </location>
</feature>
<accession>A0ABS9BKH2</accession>
<keyword evidence="5 7" id="KW-0238">DNA-binding</keyword>
<proteinExistence type="inferred from homology"/>
<protein>
    <recommendedName>
        <fullName evidence="1 7">Transcriptional regulator MraZ</fullName>
    </recommendedName>
</protein>
<sequence length="153" mass="17055">MKGFLGEYEATLDAKGRFLLPAGLKKQLPENAMPFVINRGFEKCLTLYPQASWEPIYAQISKLNDFDPKVREFRRFFMNGATEVEPDTAGRLLLPPNLKEYAGLSKDIVLVSAVDKIEIWDSATYKKFFESFSADSFSSLAQQVMGGGNGNGV</sequence>
<dbReference type="RefSeq" id="WP_234867009.1">
    <property type="nucleotide sequence ID" value="NZ_JAKEVY010000004.1"/>
</dbReference>
<keyword evidence="2 7" id="KW-0963">Cytoplasm</keyword>
<evidence type="ECO:0000256" key="5">
    <source>
        <dbReference type="ARBA" id="ARBA00023125"/>
    </source>
</evidence>
<dbReference type="InterPro" id="IPR035642">
    <property type="entry name" value="MraZ_N"/>
</dbReference>
<evidence type="ECO:0000313" key="10">
    <source>
        <dbReference type="Proteomes" id="UP001200145"/>
    </source>
</evidence>
<name>A0ABS9BKH2_9BACT</name>
<evidence type="ECO:0000256" key="3">
    <source>
        <dbReference type="ARBA" id="ARBA00022737"/>
    </source>
</evidence>
<dbReference type="PANTHER" id="PTHR34701:SF1">
    <property type="entry name" value="TRANSCRIPTIONAL REGULATOR MRAZ"/>
    <property type="match status" value="1"/>
</dbReference>
<comment type="subunit">
    <text evidence="7">Forms oligomers.</text>
</comment>
<dbReference type="PROSITE" id="PS51740">
    <property type="entry name" value="SPOVT_ABRB"/>
    <property type="match status" value="2"/>
</dbReference>
<evidence type="ECO:0000256" key="2">
    <source>
        <dbReference type="ARBA" id="ARBA00022490"/>
    </source>
</evidence>
<dbReference type="SUPFAM" id="SSF89447">
    <property type="entry name" value="AbrB/MazE/MraZ-like"/>
    <property type="match status" value="1"/>
</dbReference>
<reference evidence="9 10" key="1">
    <citation type="submission" date="2022-01" db="EMBL/GenBank/DDBJ databases">
        <title>Flavihumibacter sp. nov., isolated from sediment of a river.</title>
        <authorList>
            <person name="Liu H."/>
        </authorList>
    </citation>
    <scope>NUCLEOTIDE SEQUENCE [LARGE SCALE GENOMIC DNA]</scope>
    <source>
        <strain evidence="9 10">RY-1</strain>
    </source>
</reference>
<evidence type="ECO:0000256" key="7">
    <source>
        <dbReference type="HAMAP-Rule" id="MF_01008"/>
    </source>
</evidence>
<dbReference type="InterPro" id="IPR035644">
    <property type="entry name" value="MraZ_C"/>
</dbReference>
<dbReference type="CDD" id="cd16321">
    <property type="entry name" value="MraZ_C"/>
    <property type="match status" value="1"/>
</dbReference>
<dbReference type="EMBL" id="JAKEVY010000004">
    <property type="protein sequence ID" value="MCF1716057.1"/>
    <property type="molecule type" value="Genomic_DNA"/>
</dbReference>
<dbReference type="Gene3D" id="3.40.1550.20">
    <property type="entry name" value="Transcriptional regulator MraZ domain"/>
    <property type="match status" value="1"/>
</dbReference>
<dbReference type="InterPro" id="IPR038619">
    <property type="entry name" value="MraZ_sf"/>
</dbReference>
<dbReference type="InterPro" id="IPR020603">
    <property type="entry name" value="MraZ_dom"/>
</dbReference>
<dbReference type="HAMAP" id="MF_01008">
    <property type="entry name" value="MraZ"/>
    <property type="match status" value="1"/>
</dbReference>
<organism evidence="9 10">
    <name type="scientific">Flavihumibacter fluminis</name>
    <dbReference type="NCBI Taxonomy" id="2909236"/>
    <lineage>
        <taxon>Bacteria</taxon>
        <taxon>Pseudomonadati</taxon>
        <taxon>Bacteroidota</taxon>
        <taxon>Chitinophagia</taxon>
        <taxon>Chitinophagales</taxon>
        <taxon>Chitinophagaceae</taxon>
        <taxon>Flavihumibacter</taxon>
    </lineage>
</organism>
<feature type="domain" description="SpoVT-AbrB" evidence="8">
    <location>
        <begin position="7"/>
        <end position="52"/>
    </location>
</feature>
<comment type="similarity">
    <text evidence="7">Belongs to the MraZ family.</text>
</comment>
<evidence type="ECO:0000313" key="9">
    <source>
        <dbReference type="EMBL" id="MCF1716057.1"/>
    </source>
</evidence>
<dbReference type="InterPro" id="IPR037914">
    <property type="entry name" value="SpoVT-AbrB_sf"/>
</dbReference>
<dbReference type="Proteomes" id="UP001200145">
    <property type="component" value="Unassembled WGS sequence"/>
</dbReference>
<comment type="caution">
    <text evidence="9">The sequence shown here is derived from an EMBL/GenBank/DDBJ whole genome shotgun (WGS) entry which is preliminary data.</text>
</comment>
<dbReference type="CDD" id="cd16320">
    <property type="entry name" value="MraZ_N"/>
    <property type="match status" value="1"/>
</dbReference>
<dbReference type="InterPro" id="IPR003444">
    <property type="entry name" value="MraZ"/>
</dbReference>